<dbReference type="InterPro" id="IPR039760">
    <property type="entry name" value="MOFRL_protein"/>
</dbReference>
<dbReference type="InterPro" id="IPR038614">
    <property type="entry name" value="GK_N_sf"/>
</dbReference>
<sequence length="432" mass="44010">MTPDERRSLLRRAFDAGVAAAHPAVCLPAHLPAPPKGRVIVLAAGKGGGACAEIAEKFYRETYGLGPDRLVGIAVTRHGHARPTEWIKVVEAGHPVPDAAGLQGAADTIALAEQAGPDDLVLALITGGGSANWVAPVDGLDLAVKQATTKALLRSGAPIDAINSVRKHLSRIKGGRLARAAHPAPVFALAISDVPRDDPSVIASGPTVPDPTTLEDARAALARFNVEPHPDVAAALSNPANESPKADDPAFANTSFLVVSRPADALAAAIRTLEEAGVEVRVVGADIEGEAREVAAEHAAIARGLSGLTKPVALISGGELTVTIKGRNGRGGPNQEYALSLVNELGGVANWAALAGDTDGADGGGGSPEDPAGAVVDPATLERATAKGLDPAHFLAENDSTGFFEATGDGLYTGPTCTNVNDLRIVLVDIPD</sequence>
<name>A0A9W6JIL4_9HYPH</name>
<dbReference type="Gene3D" id="3.40.1480.10">
    <property type="entry name" value="MOFRL domain"/>
    <property type="match status" value="1"/>
</dbReference>
<evidence type="ECO:0000259" key="1">
    <source>
        <dbReference type="Pfam" id="PF05161"/>
    </source>
</evidence>
<dbReference type="InterPro" id="IPR025286">
    <property type="entry name" value="MOFRL_assoc_dom"/>
</dbReference>
<dbReference type="SUPFAM" id="SSF82544">
    <property type="entry name" value="GckA/TtuD-like"/>
    <property type="match status" value="1"/>
</dbReference>
<dbReference type="AlphaFoldDB" id="A0A9W6JIL4"/>
<reference evidence="3" key="1">
    <citation type="journal article" date="2014" name="Int. J. Syst. Evol. Microbiol.">
        <title>Complete genome sequence of Corynebacterium casei LMG S-19264T (=DSM 44701T), isolated from a smear-ripened cheese.</title>
        <authorList>
            <consortium name="US DOE Joint Genome Institute (JGI-PGF)"/>
            <person name="Walter F."/>
            <person name="Albersmeier A."/>
            <person name="Kalinowski J."/>
            <person name="Ruckert C."/>
        </authorList>
    </citation>
    <scope>NUCLEOTIDE SEQUENCE</scope>
    <source>
        <strain evidence="3">VKM B-2555</strain>
    </source>
</reference>
<organism evidence="3 4">
    <name type="scientific">Methylopila jiangsuensis</name>
    <dbReference type="NCBI Taxonomy" id="586230"/>
    <lineage>
        <taxon>Bacteria</taxon>
        <taxon>Pseudomonadati</taxon>
        <taxon>Pseudomonadota</taxon>
        <taxon>Alphaproteobacteria</taxon>
        <taxon>Hyphomicrobiales</taxon>
        <taxon>Methylopilaceae</taxon>
        <taxon>Methylopila</taxon>
    </lineage>
</organism>
<dbReference type="PANTHER" id="PTHR12227">
    <property type="entry name" value="GLYCERATE KINASE"/>
    <property type="match status" value="1"/>
</dbReference>
<protein>
    <submittedName>
        <fullName evidence="3">Hydroxypyruvate reductase</fullName>
    </submittedName>
</protein>
<dbReference type="GO" id="GO:0005737">
    <property type="term" value="C:cytoplasm"/>
    <property type="evidence" value="ECO:0007669"/>
    <property type="project" value="TreeGrafter"/>
</dbReference>
<comment type="caution">
    <text evidence="3">The sequence shown here is derived from an EMBL/GenBank/DDBJ whole genome shotgun (WGS) entry which is preliminary data.</text>
</comment>
<proteinExistence type="predicted"/>
<dbReference type="InterPro" id="IPR007835">
    <property type="entry name" value="MOFRL"/>
</dbReference>
<reference evidence="3" key="2">
    <citation type="submission" date="2023-01" db="EMBL/GenBank/DDBJ databases">
        <authorList>
            <person name="Sun Q."/>
            <person name="Evtushenko L."/>
        </authorList>
    </citation>
    <scope>NUCLEOTIDE SEQUENCE</scope>
    <source>
        <strain evidence="3">VKM B-2555</strain>
    </source>
</reference>
<dbReference type="Pfam" id="PF13660">
    <property type="entry name" value="DUF4147"/>
    <property type="match status" value="1"/>
</dbReference>
<dbReference type="Proteomes" id="UP001143364">
    <property type="component" value="Unassembled WGS sequence"/>
</dbReference>
<dbReference type="PANTHER" id="PTHR12227:SF0">
    <property type="entry name" value="GLYCERATE KINASE"/>
    <property type="match status" value="1"/>
</dbReference>
<dbReference type="Pfam" id="PF05161">
    <property type="entry name" value="MOFRL"/>
    <property type="match status" value="1"/>
</dbReference>
<gene>
    <name evidence="3" type="ORF">GCM10008171_23150</name>
</gene>
<evidence type="ECO:0000259" key="2">
    <source>
        <dbReference type="Pfam" id="PF13660"/>
    </source>
</evidence>
<dbReference type="Gene3D" id="3.40.50.10180">
    <property type="entry name" value="Glycerate kinase, MOFRL-like N-terminal domain"/>
    <property type="match status" value="1"/>
</dbReference>
<dbReference type="RefSeq" id="WP_271204896.1">
    <property type="nucleotide sequence ID" value="NZ_BSFK01000010.1"/>
</dbReference>
<feature type="domain" description="MOFRL-associated" evidence="2">
    <location>
        <begin position="10"/>
        <end position="235"/>
    </location>
</feature>
<dbReference type="GO" id="GO:0008887">
    <property type="term" value="F:glycerate kinase activity"/>
    <property type="evidence" value="ECO:0007669"/>
    <property type="project" value="InterPro"/>
</dbReference>
<evidence type="ECO:0000313" key="3">
    <source>
        <dbReference type="EMBL" id="GLK77061.1"/>
    </source>
</evidence>
<dbReference type="EMBL" id="BSFK01000010">
    <property type="protein sequence ID" value="GLK77061.1"/>
    <property type="molecule type" value="Genomic_DNA"/>
</dbReference>
<feature type="domain" description="MOFRL" evidence="1">
    <location>
        <begin position="312"/>
        <end position="422"/>
    </location>
</feature>
<evidence type="ECO:0000313" key="4">
    <source>
        <dbReference type="Proteomes" id="UP001143364"/>
    </source>
</evidence>
<keyword evidence="4" id="KW-1185">Reference proteome</keyword>
<accession>A0A9W6JIL4</accession>
<dbReference type="InterPro" id="IPR037035">
    <property type="entry name" value="GK-like_C_sf"/>
</dbReference>